<reference evidence="2" key="1">
    <citation type="submission" date="2023-06" db="EMBL/GenBank/DDBJ databases">
        <authorList>
            <consortium name="Lawrence Berkeley National Laboratory"/>
            <person name="Ahrendt S."/>
            <person name="Sahu N."/>
            <person name="Indic B."/>
            <person name="Wong-Bajracharya J."/>
            <person name="Merenyi Z."/>
            <person name="Ke H.-M."/>
            <person name="Monk M."/>
            <person name="Kocsube S."/>
            <person name="Drula E."/>
            <person name="Lipzen A."/>
            <person name="Balint B."/>
            <person name="Henrissat B."/>
            <person name="Andreopoulos B."/>
            <person name="Martin F.M."/>
            <person name="Harder C.B."/>
            <person name="Rigling D."/>
            <person name="Ford K.L."/>
            <person name="Foster G.D."/>
            <person name="Pangilinan J."/>
            <person name="Papanicolaou A."/>
            <person name="Barry K."/>
            <person name="LaButti K."/>
            <person name="Viragh M."/>
            <person name="Koriabine M."/>
            <person name="Yan M."/>
            <person name="Riley R."/>
            <person name="Champramary S."/>
            <person name="Plett K.L."/>
            <person name="Tsai I.J."/>
            <person name="Slot J."/>
            <person name="Sipos G."/>
            <person name="Plett J."/>
            <person name="Nagy L.G."/>
            <person name="Grigoriev I.V."/>
        </authorList>
    </citation>
    <scope>NUCLEOTIDE SEQUENCE</scope>
    <source>
        <strain evidence="2">HWK02</strain>
    </source>
</reference>
<keyword evidence="1" id="KW-1133">Transmembrane helix</keyword>
<name>A0AA39QH58_9AGAR</name>
<evidence type="ECO:0000256" key="1">
    <source>
        <dbReference type="SAM" id="Phobius"/>
    </source>
</evidence>
<accession>A0AA39QH58</accession>
<dbReference type="AlphaFoldDB" id="A0AA39QH58"/>
<gene>
    <name evidence="2" type="ORF">EDD18DRAFT_607991</name>
</gene>
<keyword evidence="1" id="KW-0812">Transmembrane</keyword>
<organism evidence="2 3">
    <name type="scientific">Armillaria luteobubalina</name>
    <dbReference type="NCBI Taxonomy" id="153913"/>
    <lineage>
        <taxon>Eukaryota</taxon>
        <taxon>Fungi</taxon>
        <taxon>Dikarya</taxon>
        <taxon>Basidiomycota</taxon>
        <taxon>Agaricomycotina</taxon>
        <taxon>Agaricomycetes</taxon>
        <taxon>Agaricomycetidae</taxon>
        <taxon>Agaricales</taxon>
        <taxon>Marasmiineae</taxon>
        <taxon>Physalacriaceae</taxon>
        <taxon>Armillaria</taxon>
    </lineage>
</organism>
<keyword evidence="3" id="KW-1185">Reference proteome</keyword>
<proteinExistence type="predicted"/>
<feature type="transmembrane region" description="Helical" evidence="1">
    <location>
        <begin position="29"/>
        <end position="49"/>
    </location>
</feature>
<comment type="caution">
    <text evidence="2">The sequence shown here is derived from an EMBL/GenBank/DDBJ whole genome shotgun (WGS) entry which is preliminary data.</text>
</comment>
<evidence type="ECO:0000313" key="3">
    <source>
        <dbReference type="Proteomes" id="UP001175228"/>
    </source>
</evidence>
<protein>
    <submittedName>
        <fullName evidence="2">Uncharacterized protein</fullName>
    </submittedName>
</protein>
<dbReference type="Proteomes" id="UP001175228">
    <property type="component" value="Unassembled WGS sequence"/>
</dbReference>
<keyword evidence="1" id="KW-0472">Membrane</keyword>
<evidence type="ECO:0000313" key="2">
    <source>
        <dbReference type="EMBL" id="KAK0502825.1"/>
    </source>
</evidence>
<sequence length="120" mass="13125">MVVLTVWKAFKLFRGSTNLLISRFFRDGIIYYFCLFALTLANVLVILLAPNDMLDLLDTLLRVSHSTLCCRLLLGLRETAAIADISAQRGGMVTTLPVSGQMVFGTPAINDQGGMSIPES</sequence>
<dbReference type="EMBL" id="JAUEPU010000004">
    <property type="protein sequence ID" value="KAK0502825.1"/>
    <property type="molecule type" value="Genomic_DNA"/>
</dbReference>